<dbReference type="InParanoid" id="A0A3P7E715"/>
<dbReference type="EMBL" id="UYWW01011153">
    <property type="protein sequence ID" value="VDM18450.1"/>
    <property type="molecule type" value="Genomic_DNA"/>
</dbReference>
<name>A0A3P7E715_WUCBA</name>
<protein>
    <submittedName>
        <fullName evidence="1">Uncharacterized protein</fullName>
    </submittedName>
</protein>
<evidence type="ECO:0000313" key="2">
    <source>
        <dbReference type="Proteomes" id="UP000270924"/>
    </source>
</evidence>
<dbReference type="Proteomes" id="UP000270924">
    <property type="component" value="Unassembled WGS sequence"/>
</dbReference>
<reference evidence="1 2" key="1">
    <citation type="submission" date="2018-11" db="EMBL/GenBank/DDBJ databases">
        <authorList>
            <consortium name="Pathogen Informatics"/>
        </authorList>
    </citation>
    <scope>NUCLEOTIDE SEQUENCE [LARGE SCALE GENOMIC DNA]</scope>
</reference>
<evidence type="ECO:0000313" key="1">
    <source>
        <dbReference type="EMBL" id="VDM18450.1"/>
    </source>
</evidence>
<sequence>MKLQKINAASPVFISAELGNASDRQVVMYNALIKCISSREYILNITDDKLFRFPVAYFIQTYLLLDIFVQLFGILDNGFPLITYDFRTSCTLGEIVQQEQLLCDLKTGFPFSERCPEPLSVESENFLKFCHPQLMIYAEIGFQIDNRCNNQSDFDILC</sequence>
<gene>
    <name evidence="1" type="ORF">WBA_LOCUS10111</name>
</gene>
<organism evidence="1 2">
    <name type="scientific">Wuchereria bancrofti</name>
    <dbReference type="NCBI Taxonomy" id="6293"/>
    <lineage>
        <taxon>Eukaryota</taxon>
        <taxon>Metazoa</taxon>
        <taxon>Ecdysozoa</taxon>
        <taxon>Nematoda</taxon>
        <taxon>Chromadorea</taxon>
        <taxon>Rhabditida</taxon>
        <taxon>Spirurina</taxon>
        <taxon>Spiruromorpha</taxon>
        <taxon>Filarioidea</taxon>
        <taxon>Onchocercidae</taxon>
        <taxon>Wuchereria</taxon>
    </lineage>
</organism>
<dbReference type="OrthoDB" id="5853650at2759"/>
<proteinExistence type="predicted"/>
<dbReference type="AlphaFoldDB" id="A0A3P7E715"/>
<keyword evidence="2" id="KW-1185">Reference proteome</keyword>
<accession>A0A3P7E715</accession>